<protein>
    <recommendedName>
        <fullName evidence="4">Porin</fullName>
    </recommendedName>
</protein>
<keyword evidence="3" id="KW-1185">Reference proteome</keyword>
<evidence type="ECO:0008006" key="4">
    <source>
        <dbReference type="Google" id="ProtNLM"/>
    </source>
</evidence>
<reference evidence="3" key="1">
    <citation type="journal article" date="2019" name="Int. J. Syst. Evol. Microbiol.">
        <title>The Global Catalogue of Microorganisms (GCM) 10K type strain sequencing project: providing services to taxonomists for standard genome sequencing and annotation.</title>
        <authorList>
            <consortium name="The Broad Institute Genomics Platform"/>
            <consortium name="The Broad Institute Genome Sequencing Center for Infectious Disease"/>
            <person name="Wu L."/>
            <person name="Ma J."/>
        </authorList>
    </citation>
    <scope>NUCLEOTIDE SEQUENCE [LARGE SCALE GENOMIC DNA]</scope>
    <source>
        <strain evidence="3">CGMCC 1.16275</strain>
    </source>
</reference>
<keyword evidence="1" id="KW-0732">Signal</keyword>
<accession>A0ABW4HYJ4</accession>
<dbReference type="EMBL" id="JBHUDY010000001">
    <property type="protein sequence ID" value="MFD1610659.1"/>
    <property type="molecule type" value="Genomic_DNA"/>
</dbReference>
<evidence type="ECO:0000313" key="2">
    <source>
        <dbReference type="EMBL" id="MFD1610659.1"/>
    </source>
</evidence>
<sequence>MRNGRSILALGVAAAAVAAFAVPAIGASSDLTRAILKRPVSLSARGGIGSFTPASADPRVAALFARARLADNGFRFTPASTTQAGSHAVTVAVRAISSQNAKPDALRSSAASPAVSITPVAYNLGMAVGWRRFALSGDVAKIDMAGMPGSREKMDVGVSYNAPKWSGRLQVGQDRPTDVASANLTGGRALNFDLGGSLAVSRNLDLTAGVRYKAEQRDRLQIVDDGRRDSQAVYIGTAFKF</sequence>
<gene>
    <name evidence="2" type="ORF">ACFSCW_02460</name>
</gene>
<dbReference type="Gene3D" id="2.40.160.10">
    <property type="entry name" value="Porin"/>
    <property type="match status" value="1"/>
</dbReference>
<feature type="signal peptide" evidence="1">
    <location>
        <begin position="1"/>
        <end position="21"/>
    </location>
</feature>
<evidence type="ECO:0000256" key="1">
    <source>
        <dbReference type="SAM" id="SignalP"/>
    </source>
</evidence>
<organism evidence="2 3">
    <name type="scientific">Sphingomonas tabacisoli</name>
    <dbReference type="NCBI Taxonomy" id="2249466"/>
    <lineage>
        <taxon>Bacteria</taxon>
        <taxon>Pseudomonadati</taxon>
        <taxon>Pseudomonadota</taxon>
        <taxon>Alphaproteobacteria</taxon>
        <taxon>Sphingomonadales</taxon>
        <taxon>Sphingomonadaceae</taxon>
        <taxon>Sphingomonas</taxon>
    </lineage>
</organism>
<dbReference type="RefSeq" id="WP_380886535.1">
    <property type="nucleotide sequence ID" value="NZ_JBHUDY010000001.1"/>
</dbReference>
<dbReference type="InterPro" id="IPR023614">
    <property type="entry name" value="Porin_dom_sf"/>
</dbReference>
<comment type="caution">
    <text evidence="2">The sequence shown here is derived from an EMBL/GenBank/DDBJ whole genome shotgun (WGS) entry which is preliminary data.</text>
</comment>
<feature type="chain" id="PRO_5046873099" description="Porin" evidence="1">
    <location>
        <begin position="22"/>
        <end position="241"/>
    </location>
</feature>
<proteinExistence type="predicted"/>
<name>A0ABW4HYJ4_9SPHN</name>
<evidence type="ECO:0000313" key="3">
    <source>
        <dbReference type="Proteomes" id="UP001597115"/>
    </source>
</evidence>
<dbReference type="Proteomes" id="UP001597115">
    <property type="component" value="Unassembled WGS sequence"/>
</dbReference>